<dbReference type="PRINTS" id="PR00337">
    <property type="entry name" value="LEUILEVALBP"/>
</dbReference>
<feature type="compositionally biased region" description="Basic residues" evidence="5">
    <location>
        <begin position="379"/>
        <end position="395"/>
    </location>
</feature>
<keyword evidence="2" id="KW-0813">Transport</keyword>
<dbReference type="Gene3D" id="3.40.50.2300">
    <property type="match status" value="2"/>
</dbReference>
<reference evidence="8 9" key="1">
    <citation type="submission" date="2018-06" db="EMBL/GenBank/DDBJ databases">
        <authorList>
            <consortium name="Pathogen Informatics"/>
            <person name="Doyle S."/>
        </authorList>
    </citation>
    <scope>NUCLEOTIDE SEQUENCE [LARGE SCALE GENOMIC DNA]</scope>
    <source>
        <strain evidence="8 9">NCTC12123</strain>
    </source>
</reference>
<keyword evidence="3 6" id="KW-0732">Signal</keyword>
<dbReference type="CDD" id="cd06342">
    <property type="entry name" value="PBP1_ABC_LIVBP-like"/>
    <property type="match status" value="1"/>
</dbReference>
<evidence type="ECO:0000256" key="6">
    <source>
        <dbReference type="SAM" id="SignalP"/>
    </source>
</evidence>
<dbReference type="Pfam" id="PF13458">
    <property type="entry name" value="Peripla_BP_6"/>
    <property type="match status" value="1"/>
</dbReference>
<dbReference type="Proteomes" id="UP000255163">
    <property type="component" value="Unassembled WGS sequence"/>
</dbReference>
<evidence type="ECO:0000256" key="4">
    <source>
        <dbReference type="ARBA" id="ARBA00022970"/>
    </source>
</evidence>
<keyword evidence="4" id="KW-0029">Amino-acid transport</keyword>
<feature type="signal peptide" evidence="6">
    <location>
        <begin position="1"/>
        <end position="26"/>
    </location>
</feature>
<evidence type="ECO:0000256" key="3">
    <source>
        <dbReference type="ARBA" id="ARBA00022729"/>
    </source>
</evidence>
<evidence type="ECO:0000313" key="8">
    <source>
        <dbReference type="EMBL" id="STD21484.1"/>
    </source>
</evidence>
<comment type="similarity">
    <text evidence="1">Belongs to the leucine-binding protein family.</text>
</comment>
<feature type="domain" description="Leucine-binding protein" evidence="7">
    <location>
        <begin position="28"/>
        <end position="368"/>
    </location>
</feature>
<protein>
    <submittedName>
        <fullName evidence="8">Leu/Ile/Val-binding protein-like protein 1</fullName>
    </submittedName>
</protein>
<name>A0A376FCV7_ENTAS</name>
<sequence>MSLKFIRTPLSLVLAGCLVTAFSARADIVIGVAGPFTGPNATYGDQYWHGATQAAEDINAAGGINGEKIKLVQGDDACEPKQAVAVANRLVDQDKVNAVVGHFCSSSTMPASEVYSDAGIIAITPGSTNPLITERGMSDMFRMCGRDDQQGQVASDFIIDKLKAKRVVIIHDKDTYGQGLADATKAALAKRGVQDVMYEGLSRGEKDFNALVTKIGAQKPDVVFFGGCHPEAGPLVRQMREQGVQAKFFSGDCIVNEEMVTAAGGPQYTNGIYMTFGKDPRLIPDGKAVIEKFRAGKFEPEGYTLYSYASVQAIAAAFKATGGKDSAKASEWLKANSVDTVMGKKAWDSKGDLKVSDYVVYQWDDKGKYKGSAVTGRSHAQRRRAFPSARNKHQAARLAQPIKRAR</sequence>
<evidence type="ECO:0000259" key="7">
    <source>
        <dbReference type="Pfam" id="PF13458"/>
    </source>
</evidence>
<feature type="region of interest" description="Disordered" evidence="5">
    <location>
        <begin position="371"/>
        <end position="406"/>
    </location>
</feature>
<dbReference type="PANTHER" id="PTHR47151">
    <property type="entry name" value="LEU/ILE/VAL-BINDING ABC TRANSPORTER SUBUNIT"/>
    <property type="match status" value="1"/>
</dbReference>
<dbReference type="InterPro" id="IPR028081">
    <property type="entry name" value="Leu-bd"/>
</dbReference>
<dbReference type="InterPro" id="IPR028082">
    <property type="entry name" value="Peripla_BP_I"/>
</dbReference>
<feature type="chain" id="PRO_5016605990" evidence="6">
    <location>
        <begin position="27"/>
        <end position="406"/>
    </location>
</feature>
<dbReference type="InterPro" id="IPR000709">
    <property type="entry name" value="Leu_Ile_Val-bd"/>
</dbReference>
<dbReference type="SUPFAM" id="SSF53822">
    <property type="entry name" value="Periplasmic binding protein-like I"/>
    <property type="match status" value="1"/>
</dbReference>
<dbReference type="GO" id="GO:0006865">
    <property type="term" value="P:amino acid transport"/>
    <property type="evidence" value="ECO:0007669"/>
    <property type="project" value="UniProtKB-KW"/>
</dbReference>
<dbReference type="AlphaFoldDB" id="A0A376FCV7"/>
<evidence type="ECO:0000256" key="2">
    <source>
        <dbReference type="ARBA" id="ARBA00022448"/>
    </source>
</evidence>
<dbReference type="EMBL" id="UFYI01000007">
    <property type="protein sequence ID" value="STD21484.1"/>
    <property type="molecule type" value="Genomic_DNA"/>
</dbReference>
<evidence type="ECO:0000256" key="5">
    <source>
        <dbReference type="SAM" id="MobiDB-lite"/>
    </source>
</evidence>
<evidence type="ECO:0000313" key="9">
    <source>
        <dbReference type="Proteomes" id="UP000255163"/>
    </source>
</evidence>
<proteinExistence type="inferred from homology"/>
<organism evidence="8 9">
    <name type="scientific">Enterobacter asburiae</name>
    <dbReference type="NCBI Taxonomy" id="61645"/>
    <lineage>
        <taxon>Bacteria</taxon>
        <taxon>Pseudomonadati</taxon>
        <taxon>Pseudomonadota</taxon>
        <taxon>Gammaproteobacteria</taxon>
        <taxon>Enterobacterales</taxon>
        <taxon>Enterobacteriaceae</taxon>
        <taxon>Enterobacter</taxon>
        <taxon>Enterobacter cloacae complex</taxon>
    </lineage>
</organism>
<dbReference type="PANTHER" id="PTHR47151:SF2">
    <property type="entry name" value="AMINO ACID BINDING PROTEIN"/>
    <property type="match status" value="1"/>
</dbReference>
<dbReference type="STRING" id="640513.Entas_2622"/>
<evidence type="ECO:0000256" key="1">
    <source>
        <dbReference type="ARBA" id="ARBA00010062"/>
    </source>
</evidence>
<gene>
    <name evidence="8" type="primary">livJ_1</name>
    <name evidence="8" type="ORF">NCTC12123_02765</name>
</gene>
<accession>A0A376FCV7</accession>